<dbReference type="GO" id="GO:0005737">
    <property type="term" value="C:cytoplasm"/>
    <property type="evidence" value="ECO:0007669"/>
    <property type="project" value="TreeGrafter"/>
</dbReference>
<evidence type="ECO:0000256" key="7">
    <source>
        <dbReference type="SAM" id="Coils"/>
    </source>
</evidence>
<dbReference type="CDD" id="cd11824">
    <property type="entry name" value="SH3_PSTPIP1"/>
    <property type="match status" value="1"/>
</dbReference>
<evidence type="ECO:0000313" key="12">
    <source>
        <dbReference type="Proteomes" id="UP000261540"/>
    </source>
</evidence>
<dbReference type="Gene3D" id="2.30.30.40">
    <property type="entry name" value="SH3 Domains"/>
    <property type="match status" value="1"/>
</dbReference>
<dbReference type="FunFam" id="1.20.1270.60:FF:000037">
    <property type="entry name" value="Proline-serine-threonine phosphatase interacting protein 1"/>
    <property type="match status" value="1"/>
</dbReference>
<dbReference type="GeneTree" id="ENSGT00940000156932"/>
<dbReference type="GO" id="GO:0005886">
    <property type="term" value="C:plasma membrane"/>
    <property type="evidence" value="ECO:0007669"/>
    <property type="project" value="TreeGrafter"/>
</dbReference>
<evidence type="ECO:0000259" key="9">
    <source>
        <dbReference type="PROSITE" id="PS50002"/>
    </source>
</evidence>
<name>A0A3B3S778_9TELE</name>
<evidence type="ECO:0000256" key="2">
    <source>
        <dbReference type="ARBA" id="ARBA00023043"/>
    </source>
</evidence>
<feature type="region of interest" description="Disordered" evidence="8">
    <location>
        <begin position="143"/>
        <end position="171"/>
    </location>
</feature>
<sequence>MEELRFKDAFWGEDFTSNSGYEVLIQRMCDGRRMCKDMEELLKMRAQAEERYGRELVTISRKAGGQTEIGTLKSSFENLKAQIEKIGNFHIQLSGTLKEEVKRMEQFRERQREQRKKFEGIMEKVQKTKVSLFKKTMESKRSYEQRCREADEAEQASEKAANAPNLTPKQCEKAQNKAKQCRESAKEAEKQYVASTEQLDETRLDWEKTHQSTCEVLQQQEMDRMNVLRNAMWVHCNHFSVQCVSDDEFYEEVRKSLEQCDIIADNNSFIQSKQTGSQPPGPITFENYYDRDQSESSNGSARFSGLVKKRFSNLLQGNCSSGSRMNIDSCAGETAPFTDNPEKSDGVYASIPVQTSGNSGGGYKALYDYQAQTSDELSISMGDIVAVIDQAADGWWTVERNGRSGLVPGTYLTKV</sequence>
<dbReference type="FunFam" id="2.30.30.40:FF:000072">
    <property type="entry name" value="Unconventional Myosin IB"/>
    <property type="match status" value="1"/>
</dbReference>
<dbReference type="InterPro" id="IPR036028">
    <property type="entry name" value="SH3-like_dom_sf"/>
</dbReference>
<dbReference type="PROSITE" id="PS51741">
    <property type="entry name" value="F_BAR"/>
    <property type="match status" value="1"/>
</dbReference>
<dbReference type="SMART" id="SM00326">
    <property type="entry name" value="SH3"/>
    <property type="match status" value="1"/>
</dbReference>
<dbReference type="InterPro" id="IPR001452">
    <property type="entry name" value="SH3_domain"/>
</dbReference>
<feature type="domain" description="F-BAR" evidence="10">
    <location>
        <begin position="4"/>
        <end position="265"/>
    </location>
</feature>
<feature type="domain" description="SH3" evidence="9">
    <location>
        <begin position="358"/>
        <end position="415"/>
    </location>
</feature>
<evidence type="ECO:0000259" key="10">
    <source>
        <dbReference type="PROSITE" id="PS51741"/>
    </source>
</evidence>
<keyword evidence="1 5" id="KW-0728">SH3 domain</keyword>
<dbReference type="InterPro" id="IPR001060">
    <property type="entry name" value="FCH_dom"/>
</dbReference>
<accession>A0A3B3S778</accession>
<dbReference type="Gene3D" id="1.20.1270.60">
    <property type="entry name" value="Arfaptin homology (AH) domain/BAR domain"/>
    <property type="match status" value="1"/>
</dbReference>
<dbReference type="SUPFAM" id="SSF50044">
    <property type="entry name" value="SH3-domain"/>
    <property type="match status" value="1"/>
</dbReference>
<evidence type="ECO:0000256" key="3">
    <source>
        <dbReference type="ARBA" id="ARBA00037432"/>
    </source>
</evidence>
<evidence type="ECO:0000256" key="8">
    <source>
        <dbReference type="SAM" id="MobiDB-lite"/>
    </source>
</evidence>
<evidence type="ECO:0000256" key="1">
    <source>
        <dbReference type="ARBA" id="ARBA00022443"/>
    </source>
</evidence>
<dbReference type="Pfam" id="PF14604">
    <property type="entry name" value="SH3_9"/>
    <property type="match status" value="1"/>
</dbReference>
<dbReference type="PANTHER" id="PTHR23065:SF51">
    <property type="entry name" value="PROLINE-SERINE-THREONINE PHOSPHATASE-INTERACTING PROTEIN 1"/>
    <property type="match status" value="1"/>
</dbReference>
<dbReference type="GO" id="GO:0005884">
    <property type="term" value="C:actin filament"/>
    <property type="evidence" value="ECO:0007669"/>
    <property type="project" value="TreeGrafter"/>
</dbReference>
<proteinExistence type="predicted"/>
<dbReference type="PANTHER" id="PTHR23065">
    <property type="entry name" value="PROLINE-SERINE-THREONINE PHOSPHATASE INTERACTING PROTEIN 1"/>
    <property type="match status" value="1"/>
</dbReference>
<dbReference type="AlphaFoldDB" id="A0A3B3S778"/>
<dbReference type="SMART" id="SM00055">
    <property type="entry name" value="FCH"/>
    <property type="match status" value="1"/>
</dbReference>
<reference evidence="11" key="2">
    <citation type="submission" date="2025-09" db="UniProtKB">
        <authorList>
            <consortium name="Ensembl"/>
        </authorList>
    </citation>
    <scope>IDENTIFICATION</scope>
</reference>
<keyword evidence="2" id="KW-0040">ANK repeat</keyword>
<feature type="coiled-coil region" evidence="7">
    <location>
        <begin position="97"/>
        <end position="128"/>
    </location>
</feature>
<reference evidence="11" key="1">
    <citation type="submission" date="2025-08" db="UniProtKB">
        <authorList>
            <consortium name="Ensembl"/>
        </authorList>
    </citation>
    <scope>IDENTIFICATION</scope>
</reference>
<dbReference type="Proteomes" id="UP000261540">
    <property type="component" value="Unplaced"/>
</dbReference>
<dbReference type="Pfam" id="PF00611">
    <property type="entry name" value="FCH"/>
    <property type="match status" value="1"/>
</dbReference>
<protein>
    <recommendedName>
        <fullName evidence="4">Osteoclast-stimulating factor 1</fullName>
    </recommendedName>
</protein>
<gene>
    <name evidence="11" type="primary">PSTPIP1</name>
</gene>
<dbReference type="GO" id="GO:0051015">
    <property type="term" value="F:actin filament binding"/>
    <property type="evidence" value="ECO:0007669"/>
    <property type="project" value="TreeGrafter"/>
</dbReference>
<evidence type="ECO:0000256" key="5">
    <source>
        <dbReference type="PROSITE-ProRule" id="PRU00192"/>
    </source>
</evidence>
<dbReference type="GO" id="GO:0030041">
    <property type="term" value="P:actin filament polymerization"/>
    <property type="evidence" value="ECO:0007669"/>
    <property type="project" value="TreeGrafter"/>
</dbReference>
<dbReference type="PRINTS" id="PR00452">
    <property type="entry name" value="SH3DOMAIN"/>
</dbReference>
<dbReference type="SUPFAM" id="SSF103657">
    <property type="entry name" value="BAR/IMD domain-like"/>
    <property type="match status" value="1"/>
</dbReference>
<evidence type="ECO:0000256" key="6">
    <source>
        <dbReference type="PROSITE-ProRule" id="PRU01077"/>
    </source>
</evidence>
<keyword evidence="6 7" id="KW-0175">Coiled coil</keyword>
<organism evidence="11 12">
    <name type="scientific">Paramormyrops kingsleyae</name>
    <dbReference type="NCBI Taxonomy" id="1676925"/>
    <lineage>
        <taxon>Eukaryota</taxon>
        <taxon>Metazoa</taxon>
        <taxon>Chordata</taxon>
        <taxon>Craniata</taxon>
        <taxon>Vertebrata</taxon>
        <taxon>Euteleostomi</taxon>
        <taxon>Actinopterygii</taxon>
        <taxon>Neopterygii</taxon>
        <taxon>Teleostei</taxon>
        <taxon>Osteoglossocephala</taxon>
        <taxon>Osteoglossomorpha</taxon>
        <taxon>Osteoglossiformes</taxon>
        <taxon>Mormyridae</taxon>
        <taxon>Paramormyrops</taxon>
    </lineage>
</organism>
<dbReference type="InterPro" id="IPR031160">
    <property type="entry name" value="F_BAR_dom"/>
</dbReference>
<dbReference type="InterPro" id="IPR027267">
    <property type="entry name" value="AH/BAR_dom_sf"/>
</dbReference>
<dbReference type="InterPro" id="IPR030777">
    <property type="entry name" value="PSTPIP1_SH3"/>
</dbReference>
<comment type="function">
    <text evidence="3">Induces bone resorption, acting probably through a signaling cascade which results in the secretion of factor(s) enhancing osteoclast formation and activity.</text>
</comment>
<dbReference type="STRING" id="1676925.ENSPKIP00000025846"/>
<keyword evidence="12" id="KW-1185">Reference proteome</keyword>
<evidence type="ECO:0000256" key="4">
    <source>
        <dbReference type="ARBA" id="ARBA00040640"/>
    </source>
</evidence>
<dbReference type="Ensembl" id="ENSPKIT00000006592.1">
    <property type="protein sequence ID" value="ENSPKIP00000025846.1"/>
    <property type="gene ID" value="ENSPKIG00000008556.1"/>
</dbReference>
<feature type="coiled-coil region" evidence="7">
    <location>
        <begin position="171"/>
        <end position="205"/>
    </location>
</feature>
<evidence type="ECO:0000313" key="11">
    <source>
        <dbReference type="Ensembl" id="ENSPKIP00000025846.1"/>
    </source>
</evidence>
<dbReference type="PROSITE" id="PS50002">
    <property type="entry name" value="SH3"/>
    <property type="match status" value="1"/>
</dbReference>